<dbReference type="EMBL" id="JBCGBO010000006">
    <property type="protein sequence ID" value="KAK9193093.1"/>
    <property type="molecule type" value="Genomic_DNA"/>
</dbReference>
<evidence type="ECO:0000256" key="8">
    <source>
        <dbReference type="SAM" id="MobiDB-lite"/>
    </source>
</evidence>
<organism evidence="10 11">
    <name type="scientific">Citrus x changshan-huyou</name>
    <dbReference type="NCBI Taxonomy" id="2935761"/>
    <lineage>
        <taxon>Eukaryota</taxon>
        <taxon>Viridiplantae</taxon>
        <taxon>Streptophyta</taxon>
        <taxon>Embryophyta</taxon>
        <taxon>Tracheophyta</taxon>
        <taxon>Spermatophyta</taxon>
        <taxon>Magnoliopsida</taxon>
        <taxon>eudicotyledons</taxon>
        <taxon>Gunneridae</taxon>
        <taxon>Pentapetalae</taxon>
        <taxon>rosids</taxon>
        <taxon>malvids</taxon>
        <taxon>Sapindales</taxon>
        <taxon>Rutaceae</taxon>
        <taxon>Aurantioideae</taxon>
        <taxon>Citrus</taxon>
    </lineage>
</organism>
<protein>
    <recommendedName>
        <fullName evidence="9">AP2/ERF domain-containing protein</fullName>
    </recommendedName>
</protein>
<dbReference type="GO" id="GO:0005634">
    <property type="term" value="C:nucleus"/>
    <property type="evidence" value="ECO:0007669"/>
    <property type="project" value="UniProtKB-SubCell"/>
</dbReference>
<dbReference type="SMART" id="SM00380">
    <property type="entry name" value="AP2"/>
    <property type="match status" value="1"/>
</dbReference>
<evidence type="ECO:0000256" key="5">
    <source>
        <dbReference type="ARBA" id="ARBA00023163"/>
    </source>
</evidence>
<dbReference type="FunFam" id="3.30.730.10:FF:000004">
    <property type="entry name" value="AP2-like ethylene-responsive transcription factor"/>
    <property type="match status" value="1"/>
</dbReference>
<dbReference type="PROSITE" id="PS51032">
    <property type="entry name" value="AP2_ERF"/>
    <property type="match status" value="1"/>
</dbReference>
<evidence type="ECO:0000256" key="6">
    <source>
        <dbReference type="ARBA" id="ARBA00023242"/>
    </source>
</evidence>
<dbReference type="SUPFAM" id="SSF54171">
    <property type="entry name" value="DNA-binding domain"/>
    <property type="match status" value="1"/>
</dbReference>
<dbReference type="GO" id="GO:0003700">
    <property type="term" value="F:DNA-binding transcription factor activity"/>
    <property type="evidence" value="ECO:0007669"/>
    <property type="project" value="InterPro"/>
</dbReference>
<comment type="subcellular location">
    <subcellularLocation>
        <location evidence="1">Nucleus</location>
    </subcellularLocation>
</comment>
<dbReference type="GO" id="GO:0003677">
    <property type="term" value="F:DNA binding"/>
    <property type="evidence" value="ECO:0007669"/>
    <property type="project" value="UniProtKB-KW"/>
</dbReference>
<dbReference type="InterPro" id="IPR016177">
    <property type="entry name" value="DNA-bd_dom_sf"/>
</dbReference>
<feature type="domain" description="AP2/ERF" evidence="9">
    <location>
        <begin position="143"/>
        <end position="199"/>
    </location>
</feature>
<evidence type="ECO:0000256" key="4">
    <source>
        <dbReference type="ARBA" id="ARBA00023159"/>
    </source>
</evidence>
<sequence length="226" mass="25293">MLDLNLSLRTSSAAAAGGGSCNNIVREKKVLELSNSNYNHTGTSRTFLLHPSSSVTTTTHSVSSSSDVSFSAVGYSFSTLQSYNNNPNNNNNNNNSNDSDDKTIQFFPANSEAEGVNNKQAAMLQPRRQVKKLRRGPRSRSSHYLGVTFYRRTGRWESHIWDSGKQVYLGGFDTAPDAARVYDLAALRFRGLDAEINFSIDDYHEDLKYMNTYTKDEFVSALRLRH</sequence>
<dbReference type="AlphaFoldDB" id="A0AAP0QI01"/>
<keyword evidence="6" id="KW-0539">Nucleus</keyword>
<comment type="similarity">
    <text evidence="7">Belongs to the AP2/ERF transcription factor family. AP2 subfamily.</text>
</comment>
<evidence type="ECO:0000256" key="2">
    <source>
        <dbReference type="ARBA" id="ARBA00023015"/>
    </source>
</evidence>
<comment type="caution">
    <text evidence="10">The sequence shown here is derived from an EMBL/GenBank/DDBJ whole genome shotgun (WGS) entry which is preliminary data.</text>
</comment>
<accession>A0AAP0QI01</accession>
<dbReference type="CDD" id="cd00018">
    <property type="entry name" value="AP2"/>
    <property type="match status" value="1"/>
</dbReference>
<evidence type="ECO:0000256" key="7">
    <source>
        <dbReference type="ARBA" id="ARBA00037973"/>
    </source>
</evidence>
<dbReference type="Gene3D" id="3.30.730.10">
    <property type="entry name" value="AP2/ERF domain"/>
    <property type="match status" value="1"/>
</dbReference>
<evidence type="ECO:0000256" key="1">
    <source>
        <dbReference type="ARBA" id="ARBA00004123"/>
    </source>
</evidence>
<proteinExistence type="inferred from homology"/>
<keyword evidence="11" id="KW-1185">Reference proteome</keyword>
<dbReference type="InterPro" id="IPR036955">
    <property type="entry name" value="AP2/ERF_dom_sf"/>
</dbReference>
<reference evidence="10 11" key="1">
    <citation type="submission" date="2024-05" db="EMBL/GenBank/DDBJ databases">
        <title>Haplotype-resolved chromosome-level genome assembly of Huyou (Citrus changshanensis).</title>
        <authorList>
            <person name="Miao C."/>
            <person name="Chen W."/>
            <person name="Wu Y."/>
            <person name="Wang L."/>
            <person name="Zhao S."/>
            <person name="Grierson D."/>
            <person name="Xu C."/>
            <person name="Chen K."/>
        </authorList>
    </citation>
    <scope>NUCLEOTIDE SEQUENCE [LARGE SCALE GENOMIC DNA]</scope>
    <source>
        <strain evidence="10">01-14</strain>
        <tissue evidence="10">Leaf</tissue>
    </source>
</reference>
<evidence type="ECO:0000313" key="10">
    <source>
        <dbReference type="EMBL" id="KAK9193093.1"/>
    </source>
</evidence>
<evidence type="ECO:0000313" key="11">
    <source>
        <dbReference type="Proteomes" id="UP001428341"/>
    </source>
</evidence>
<evidence type="ECO:0000259" key="9">
    <source>
        <dbReference type="PROSITE" id="PS51032"/>
    </source>
</evidence>
<dbReference type="Pfam" id="PF00847">
    <property type="entry name" value="AP2"/>
    <property type="match status" value="1"/>
</dbReference>
<dbReference type="PANTHER" id="PTHR32467">
    <property type="entry name" value="AP2-LIKE ETHYLENE-RESPONSIVE TRANSCRIPTION FACTOR"/>
    <property type="match status" value="1"/>
</dbReference>
<dbReference type="Proteomes" id="UP001428341">
    <property type="component" value="Unassembled WGS sequence"/>
</dbReference>
<dbReference type="InterPro" id="IPR001471">
    <property type="entry name" value="AP2/ERF_dom"/>
</dbReference>
<feature type="region of interest" description="Disordered" evidence="8">
    <location>
        <begin position="82"/>
        <end position="102"/>
    </location>
</feature>
<keyword evidence="3" id="KW-0238">DNA-binding</keyword>
<feature type="compositionally biased region" description="Low complexity" evidence="8">
    <location>
        <begin position="84"/>
        <end position="97"/>
    </location>
</feature>
<dbReference type="PANTHER" id="PTHR32467:SF142">
    <property type="entry name" value="FLORAL HOMEOTIC PROTEIN APETALA 2"/>
    <property type="match status" value="1"/>
</dbReference>
<keyword evidence="2" id="KW-0805">Transcription regulation</keyword>
<keyword evidence="5" id="KW-0804">Transcription</keyword>
<name>A0AAP0QI01_9ROSI</name>
<evidence type="ECO:0000256" key="3">
    <source>
        <dbReference type="ARBA" id="ARBA00023125"/>
    </source>
</evidence>
<gene>
    <name evidence="10" type="ORF">WN944_003790</name>
</gene>
<keyword evidence="4" id="KW-0010">Activator</keyword>